<dbReference type="AlphaFoldDB" id="A0A386H5Z8"/>
<dbReference type="PROSITE" id="PS51257">
    <property type="entry name" value="PROKAR_LIPOPROTEIN"/>
    <property type="match status" value="1"/>
</dbReference>
<name>A0A386H5Z8_9CLOT</name>
<keyword evidence="3" id="KW-1185">Reference proteome</keyword>
<keyword evidence="1" id="KW-0732">Signal</keyword>
<dbReference type="EMBL" id="CP032416">
    <property type="protein sequence ID" value="AYD41139.1"/>
    <property type="molecule type" value="Genomic_DNA"/>
</dbReference>
<feature type="signal peptide" evidence="1">
    <location>
        <begin position="1"/>
        <end position="22"/>
    </location>
</feature>
<proteinExistence type="predicted"/>
<dbReference type="KEGG" id="cfer:D4Z93_11655"/>
<feature type="chain" id="PRO_5038524031" description="Lipoprotein" evidence="1">
    <location>
        <begin position="23"/>
        <end position="120"/>
    </location>
</feature>
<accession>A0A386H5Z8</accession>
<protein>
    <recommendedName>
        <fullName evidence="4">Lipoprotein</fullName>
    </recommendedName>
</protein>
<evidence type="ECO:0000313" key="3">
    <source>
        <dbReference type="Proteomes" id="UP000266301"/>
    </source>
</evidence>
<sequence>MRRALKKLVLFFVTAAMLASLAGCSFGKSSQVQPNKDPKKVVQDAKLTQSLKKEKGVSNGQVYVQNKTAVAAIVLKKDVSKKDAEALANKYADDLKKYYKDLKINVQAVQNNKNVVNISK</sequence>
<evidence type="ECO:0000313" key="2">
    <source>
        <dbReference type="EMBL" id="AYD41139.1"/>
    </source>
</evidence>
<evidence type="ECO:0000256" key="1">
    <source>
        <dbReference type="SAM" id="SignalP"/>
    </source>
</evidence>
<reference evidence="2 3" key="1">
    <citation type="journal article" date="2019" name="Int. J. Syst. Evol. Microbiol.">
        <title>Clostridium fermenticellae sp. nov., isolated from the mud in a fermentation cellar for the production of the Chinese liquor, baijiu.</title>
        <authorList>
            <person name="Xu P.X."/>
            <person name="Chai L.J."/>
            <person name="Qiu T."/>
            <person name="Zhang X.J."/>
            <person name="Lu Z.M."/>
            <person name="Xiao C."/>
            <person name="Wang S.T."/>
            <person name="Shen C.H."/>
            <person name="Shi J.S."/>
            <person name="Xu Z.H."/>
        </authorList>
    </citation>
    <scope>NUCLEOTIDE SEQUENCE [LARGE SCALE GENOMIC DNA]</scope>
    <source>
        <strain evidence="2 3">JN500901</strain>
    </source>
</reference>
<dbReference type="Proteomes" id="UP000266301">
    <property type="component" value="Chromosome"/>
</dbReference>
<dbReference type="RefSeq" id="WP_119973722.1">
    <property type="nucleotide sequence ID" value="NZ_CP032416.1"/>
</dbReference>
<evidence type="ECO:0008006" key="4">
    <source>
        <dbReference type="Google" id="ProtNLM"/>
    </source>
</evidence>
<organism evidence="2 3">
    <name type="scientific">Clostridium fermenticellae</name>
    <dbReference type="NCBI Taxonomy" id="2068654"/>
    <lineage>
        <taxon>Bacteria</taxon>
        <taxon>Bacillati</taxon>
        <taxon>Bacillota</taxon>
        <taxon>Clostridia</taxon>
        <taxon>Eubacteriales</taxon>
        <taxon>Clostridiaceae</taxon>
        <taxon>Clostridium</taxon>
    </lineage>
</organism>
<gene>
    <name evidence="2" type="ORF">D4Z93_11655</name>
</gene>